<dbReference type="Pfam" id="PF01128">
    <property type="entry name" value="IspD"/>
    <property type="match status" value="1"/>
</dbReference>
<evidence type="ECO:0000313" key="6">
    <source>
        <dbReference type="Proteomes" id="UP001589896"/>
    </source>
</evidence>
<reference evidence="5 6" key="1">
    <citation type="submission" date="2024-09" db="EMBL/GenBank/DDBJ databases">
        <authorList>
            <person name="Sun Q."/>
            <person name="Mori K."/>
        </authorList>
    </citation>
    <scope>NUCLEOTIDE SEQUENCE [LARGE SCALE GENOMIC DNA]</scope>
    <source>
        <strain evidence="5 6">KCTC 23076</strain>
    </source>
</reference>
<feature type="region of interest" description="Disordered" evidence="4">
    <location>
        <begin position="1"/>
        <end position="25"/>
    </location>
</feature>
<keyword evidence="3" id="KW-0414">Isoprene biosynthesis</keyword>
<dbReference type="PANTHER" id="PTHR32125">
    <property type="entry name" value="2-C-METHYL-D-ERYTHRITOL 4-PHOSPHATE CYTIDYLYLTRANSFERASE, CHLOROPLASTIC"/>
    <property type="match status" value="1"/>
</dbReference>
<dbReference type="Gene3D" id="3.90.550.10">
    <property type="entry name" value="Spore Coat Polysaccharide Biosynthesis Protein SpsA, Chain A"/>
    <property type="match status" value="1"/>
</dbReference>
<dbReference type="InterPro" id="IPR020904">
    <property type="entry name" value="Sc_DH/Rdtase_CS"/>
</dbReference>
<dbReference type="InterPro" id="IPR036291">
    <property type="entry name" value="NAD(P)-bd_dom_sf"/>
</dbReference>
<dbReference type="PROSITE" id="PS00061">
    <property type="entry name" value="ADH_SHORT"/>
    <property type="match status" value="1"/>
</dbReference>
<dbReference type="Gene3D" id="3.40.50.720">
    <property type="entry name" value="NAD(P)-binding Rossmann-like Domain"/>
    <property type="match status" value="1"/>
</dbReference>
<evidence type="ECO:0000256" key="1">
    <source>
        <dbReference type="ARBA" id="ARBA00022679"/>
    </source>
</evidence>
<evidence type="ECO:0000313" key="5">
    <source>
        <dbReference type="EMBL" id="MFC0682395.1"/>
    </source>
</evidence>
<organism evidence="5 6">
    <name type="scientific">Lysobacter korlensis</name>
    <dbReference type="NCBI Taxonomy" id="553636"/>
    <lineage>
        <taxon>Bacteria</taxon>
        <taxon>Pseudomonadati</taxon>
        <taxon>Pseudomonadota</taxon>
        <taxon>Gammaproteobacteria</taxon>
        <taxon>Lysobacterales</taxon>
        <taxon>Lysobacteraceae</taxon>
        <taxon>Lysobacter</taxon>
    </lineage>
</organism>
<evidence type="ECO:0000256" key="3">
    <source>
        <dbReference type="HAMAP-Rule" id="MF_00108"/>
    </source>
</evidence>
<comment type="caution">
    <text evidence="5">The sequence shown here is derived from an EMBL/GenBank/DDBJ whole genome shotgun (WGS) entry which is preliminary data.</text>
</comment>
<dbReference type="CDD" id="cd05233">
    <property type="entry name" value="SDR_c"/>
    <property type="match status" value="1"/>
</dbReference>
<dbReference type="PRINTS" id="PR00081">
    <property type="entry name" value="GDHRDH"/>
</dbReference>
<dbReference type="SUPFAM" id="SSF53448">
    <property type="entry name" value="Nucleotide-diphospho-sugar transferases"/>
    <property type="match status" value="1"/>
</dbReference>
<dbReference type="InterPro" id="IPR001228">
    <property type="entry name" value="IspD"/>
</dbReference>
<comment type="catalytic activity">
    <reaction evidence="3">
        <text>2-C-methyl-D-erythritol 4-phosphate + CTP + H(+) = 4-CDP-2-C-methyl-D-erythritol + diphosphate</text>
        <dbReference type="Rhea" id="RHEA:13429"/>
        <dbReference type="ChEBI" id="CHEBI:15378"/>
        <dbReference type="ChEBI" id="CHEBI:33019"/>
        <dbReference type="ChEBI" id="CHEBI:37563"/>
        <dbReference type="ChEBI" id="CHEBI:57823"/>
        <dbReference type="ChEBI" id="CHEBI:58262"/>
        <dbReference type="EC" id="2.7.7.60"/>
    </reaction>
</comment>
<dbReference type="RefSeq" id="WP_386676378.1">
    <property type="nucleotide sequence ID" value="NZ_JBHLTG010000013.1"/>
</dbReference>
<feature type="site" description="Positions MEP for the nucleophilic attack" evidence="3">
    <location>
        <position position="201"/>
    </location>
</feature>
<dbReference type="PANTHER" id="PTHR32125:SF4">
    <property type="entry name" value="2-C-METHYL-D-ERYTHRITOL 4-PHOSPHATE CYTIDYLYLTRANSFERASE, CHLOROPLASTIC"/>
    <property type="match status" value="1"/>
</dbReference>
<dbReference type="Proteomes" id="UP001589896">
    <property type="component" value="Unassembled WGS sequence"/>
</dbReference>
<dbReference type="InterPro" id="IPR029044">
    <property type="entry name" value="Nucleotide-diphossugar_trans"/>
</dbReference>
<dbReference type="InterPro" id="IPR002347">
    <property type="entry name" value="SDR_fam"/>
</dbReference>
<feature type="site" description="Transition state stabilizer" evidence="3">
    <location>
        <position position="63"/>
    </location>
</feature>
<accession>A0ABV6RZI2</accession>
<dbReference type="Pfam" id="PF00106">
    <property type="entry name" value="adh_short"/>
    <property type="match status" value="1"/>
</dbReference>
<keyword evidence="1 3" id="KW-0808">Transferase</keyword>
<protein>
    <recommendedName>
        <fullName evidence="3">2-C-methyl-D-erythritol 4-phosphate cytidylyltransferase</fullName>
        <ecNumber evidence="3">2.7.7.60</ecNumber>
    </recommendedName>
    <alternativeName>
        <fullName evidence="3">4-diphosphocytidyl-2C-methyl-D-erythritol synthase</fullName>
    </alternativeName>
    <alternativeName>
        <fullName evidence="3">MEP cytidylyltransferase</fullName>
        <shortName evidence="3">MCT</shortName>
    </alternativeName>
</protein>
<evidence type="ECO:0000256" key="4">
    <source>
        <dbReference type="SAM" id="MobiDB-lite"/>
    </source>
</evidence>
<dbReference type="EC" id="2.7.7.60" evidence="3"/>
<gene>
    <name evidence="3" type="primary">ispD</name>
    <name evidence="5" type="ORF">ACFFGH_31585</name>
</gene>
<evidence type="ECO:0000256" key="2">
    <source>
        <dbReference type="ARBA" id="ARBA00022695"/>
    </source>
</evidence>
<dbReference type="SUPFAM" id="SSF51735">
    <property type="entry name" value="NAD(P)-binding Rossmann-fold domains"/>
    <property type="match status" value="1"/>
</dbReference>
<name>A0ABV6RZI2_9GAMM</name>
<dbReference type="InterPro" id="IPR050088">
    <property type="entry name" value="IspD/TarI_cytidylyltransf_bact"/>
</dbReference>
<comment type="similarity">
    <text evidence="3">Belongs to the IspD/TarI cytidylyltransferase family. IspD subfamily.</text>
</comment>
<dbReference type="EMBL" id="JBHLTG010000013">
    <property type="protein sequence ID" value="MFC0682395.1"/>
    <property type="molecule type" value="Genomic_DNA"/>
</dbReference>
<dbReference type="HAMAP" id="MF_00108">
    <property type="entry name" value="IspD"/>
    <property type="match status" value="1"/>
</dbReference>
<proteinExistence type="inferred from homology"/>
<dbReference type="PRINTS" id="PR00080">
    <property type="entry name" value="SDRFAMILY"/>
</dbReference>
<keyword evidence="6" id="KW-1185">Reference proteome</keyword>
<dbReference type="PIRSF" id="PIRSF036586">
    <property type="entry name" value="CDP-ribitol_syn"/>
    <property type="match status" value="1"/>
</dbReference>
<comment type="function">
    <text evidence="3">Catalyzes the formation of 4-diphosphocytidyl-2-C-methyl-D-erythritol from CTP and 2-C-methyl-D-erythritol 4-phosphate (MEP).</text>
</comment>
<dbReference type="CDD" id="cd02516">
    <property type="entry name" value="CDP-ME_synthetase"/>
    <property type="match status" value="1"/>
</dbReference>
<feature type="site" description="Transition state stabilizer" evidence="3">
    <location>
        <position position="70"/>
    </location>
</feature>
<dbReference type="InterPro" id="IPR012115">
    <property type="entry name" value="CDP-ribitol_syn"/>
</dbReference>
<dbReference type="InterPro" id="IPR034683">
    <property type="entry name" value="IspD/TarI"/>
</dbReference>
<sequence length="507" mass="54528">MASDDATMDGFGPSHTFGDPDPVTGSIPIIARRTDPSRRSLRQQGPRVARTFGVILAGGVGTRVGLKVPKQLVKVAGKTILEHTVTVFEQAPEIDEIIVMITPGWESRIRDLLGDRYPKVGAVLAGGETRNETTRLAIEAIGSDDAKLIMHDAVRPLLDPQIIADCVTALDSYAAVDVVIPSADTLVEVDDHDIITAIPDRSRFRRGQTPQAFRLGVLREAYGRAARDYSFRATDDCGVVLHYMPEVPIKTVTGAEHNIKVTYPVDLYIADRLFQLRSAGTPTYGTAASREDALRGKVFVVFGGSYGIGGEICRLAAEHGAHVVEHSRSSTGLDIRDAEKVRAAIEAAASAHGRIDAVIVTAGVLKMGPLSETDDDEIRESIDVNYVGPIHIAKASYPHLAATGGHLLYFTSSSYTRGRKSYAVYSSAKAAVVNLTQALAEEWTDERIKVNVINPERTATPMRTQAFGDEEATTLLSAEAVAEASLDVIASDATGQVFDVRLEPAEA</sequence>
<feature type="site" description="Positions MEP for the nucleophilic attack" evidence="3">
    <location>
        <position position="260"/>
    </location>
</feature>
<keyword evidence="2 3" id="KW-0548">Nucleotidyltransferase</keyword>
<comment type="pathway">
    <text evidence="3">Isoprenoid biosynthesis; isopentenyl diphosphate biosynthesis via DXP pathway; isopentenyl diphosphate from 1-deoxy-D-xylulose 5-phosphate: step 2/6.</text>
</comment>